<evidence type="ECO:0000313" key="4">
    <source>
        <dbReference type="EMBL" id="ATQ78401.1"/>
    </source>
</evidence>
<dbReference type="Proteomes" id="UP000229897">
    <property type="component" value="Chromosome"/>
</dbReference>
<dbReference type="InterPro" id="IPR001638">
    <property type="entry name" value="Solute-binding_3/MltF_N"/>
</dbReference>
<keyword evidence="5" id="KW-1185">Reference proteome</keyword>
<dbReference type="EMBL" id="CP024608">
    <property type="protein sequence ID" value="ATQ78401.1"/>
    <property type="molecule type" value="Genomic_DNA"/>
</dbReference>
<dbReference type="PANTHER" id="PTHR35936:SF6">
    <property type="entry name" value="AMINO ACID ABC TRANSPORTER SUBSTRATE-BINDING PAAT FAMILY PROTEIN"/>
    <property type="match status" value="1"/>
</dbReference>
<dbReference type="SMART" id="SM00062">
    <property type="entry name" value="PBPb"/>
    <property type="match status" value="1"/>
</dbReference>
<dbReference type="SUPFAM" id="SSF53850">
    <property type="entry name" value="Periplasmic binding protein-like II"/>
    <property type="match status" value="1"/>
</dbReference>
<accession>A0A2D2DTU1</accession>
<dbReference type="Pfam" id="PF00497">
    <property type="entry name" value="SBP_bac_3"/>
    <property type="match status" value="1"/>
</dbReference>
<evidence type="ECO:0000259" key="3">
    <source>
        <dbReference type="SMART" id="SM00062"/>
    </source>
</evidence>
<dbReference type="Gene3D" id="3.40.190.10">
    <property type="entry name" value="Periplasmic binding protein-like II"/>
    <property type="match status" value="2"/>
</dbReference>
<feature type="chain" id="PRO_5013669259" evidence="2">
    <location>
        <begin position="21"/>
        <end position="239"/>
    </location>
</feature>
<protein>
    <submittedName>
        <fullName evidence="4">ABC transporter substrate-binding protein</fullName>
    </submittedName>
</protein>
<evidence type="ECO:0000256" key="1">
    <source>
        <dbReference type="ARBA" id="ARBA00022729"/>
    </source>
</evidence>
<feature type="signal peptide" evidence="2">
    <location>
        <begin position="1"/>
        <end position="20"/>
    </location>
</feature>
<dbReference type="RefSeq" id="WP_099881406.1">
    <property type="nucleotide sequence ID" value="NZ_CP024608.1"/>
</dbReference>
<evidence type="ECO:0000256" key="2">
    <source>
        <dbReference type="SAM" id="SignalP"/>
    </source>
</evidence>
<dbReference type="KEGG" id="mass:CR152_30730"/>
<reference evidence="4" key="1">
    <citation type="submission" date="2017-10" db="EMBL/GenBank/DDBJ databases">
        <title>Massilia psychrophilum sp. nov., a novel purple-pigmented bacterium isolated from Tianshan glacier, Xinjiang Municipality, China.</title>
        <authorList>
            <person name="Wang H."/>
        </authorList>
    </citation>
    <scope>NUCLEOTIDE SEQUENCE [LARGE SCALE GENOMIC DNA]</scope>
    <source>
        <strain evidence="4">B2</strain>
    </source>
</reference>
<feature type="domain" description="Solute-binding protein family 3/N-terminal" evidence="3">
    <location>
        <begin position="22"/>
        <end position="239"/>
    </location>
</feature>
<dbReference type="OrthoDB" id="8885114at2"/>
<name>A0A2D2DTU1_9BURK</name>
<dbReference type="AlphaFoldDB" id="A0A2D2DTU1"/>
<organism evidence="4 5">
    <name type="scientific">Massilia violaceinigra</name>
    <dbReference type="NCBI Taxonomy" id="2045208"/>
    <lineage>
        <taxon>Bacteria</taxon>
        <taxon>Pseudomonadati</taxon>
        <taxon>Pseudomonadota</taxon>
        <taxon>Betaproteobacteria</taxon>
        <taxon>Burkholderiales</taxon>
        <taxon>Oxalobacteraceae</taxon>
        <taxon>Telluria group</taxon>
        <taxon>Massilia</taxon>
    </lineage>
</organism>
<dbReference type="PANTHER" id="PTHR35936">
    <property type="entry name" value="MEMBRANE-BOUND LYTIC MUREIN TRANSGLYCOSYLASE F"/>
    <property type="match status" value="1"/>
</dbReference>
<gene>
    <name evidence="4" type="ORF">CR152_30730</name>
</gene>
<keyword evidence="1 2" id="KW-0732">Signal</keyword>
<proteinExistence type="predicted"/>
<sequence>MTNSKLLLALLLSLPPGVQAAELSVLVDTSTDMPMARFERGRLVDGIHKDIGQALAGAMGRTAVFVAMPRKRIVRTLEDGGADVLCSYVPEWLNGSFHWSRAFVPITQVLITARSAARPRSVADVSGKPIGTVLGYSHPELDEMLGAGFIRDEGVSSLANLRKLAAGRLQHVVTAKLFLDYRQKLSDPVLVLHPPLEVKSYMGQCAVSPKGKVTVADVDKAISRLIASGAMSTILARYQ</sequence>
<evidence type="ECO:0000313" key="5">
    <source>
        <dbReference type="Proteomes" id="UP000229897"/>
    </source>
</evidence>